<gene>
    <name evidence="4" type="ORF">CVIRNUC_006447</name>
</gene>
<name>A0AAV1I7V8_9CHLO</name>
<dbReference type="Pfam" id="PF08190">
    <property type="entry name" value="PIH1"/>
    <property type="match status" value="1"/>
</dbReference>
<dbReference type="EMBL" id="CAUYUE010000008">
    <property type="protein sequence ID" value="CAK0783248.1"/>
    <property type="molecule type" value="Genomic_DNA"/>
</dbReference>
<feature type="compositionally biased region" description="Polar residues" evidence="2">
    <location>
        <begin position="269"/>
        <end position="283"/>
    </location>
</feature>
<dbReference type="InterPro" id="IPR050734">
    <property type="entry name" value="PIH1/Kintoun_subfamily"/>
</dbReference>
<feature type="compositionally biased region" description="Low complexity" evidence="2">
    <location>
        <begin position="224"/>
        <end position="238"/>
    </location>
</feature>
<dbReference type="PANTHER" id="PTHR22997:SF11">
    <property type="entry name" value="PIH1 N-TERMINAL DOMAIN-CONTAINING PROTEIN"/>
    <property type="match status" value="1"/>
</dbReference>
<feature type="compositionally biased region" description="Low complexity" evidence="2">
    <location>
        <begin position="43"/>
        <end position="54"/>
    </location>
</feature>
<sequence>MEGADMRDLTAMLSSFMDSSGNIDPSTAPPDMADLLQRLQGFQEQARSSQAPARSRADTPPTVVNPKPGFVVKALDASGHKVFLNICESEHVLSPPAWQQSEGDQQLRAHIEAAVKGFQGSASELLRFPMSLGDPRLDKDHSGEPCTVLDIVFSPRVVQMAESSRPLKVFLVELALGWAGEAHGLQLHGDWKLPKMRYKGSPTPQKLSLVRQQQKLTEVGTSTAARQKPQQAAAQASQPKDSGHGETQEKASAAVTPGASAQAPHRPEQSQGAAELQQGSAQQGERLRTQAQGSGDAGAASSAASDPHGGSQQGRDSKAAAWPMPSAGASQAGSVTEEASTGKTPYIVQQPLTYSLAFHGRPVESVEVTINIASHAEPASSGRALRPLPSVRVRRDEVTIELSGRPDLLIQLPFGVDAGMGRAQLLDKERILNLRMPFKSYRSFTQDACKRTPLINDYGFPDSYFMQLET</sequence>
<feature type="compositionally biased region" description="Polar residues" evidence="2">
    <location>
        <begin position="213"/>
        <end position="223"/>
    </location>
</feature>
<reference evidence="4 5" key="1">
    <citation type="submission" date="2023-10" db="EMBL/GenBank/DDBJ databases">
        <authorList>
            <person name="Maclean D."/>
            <person name="Macfadyen A."/>
        </authorList>
    </citation>
    <scope>NUCLEOTIDE SEQUENCE [LARGE SCALE GENOMIC DNA]</scope>
</reference>
<accession>A0AAV1I7V8</accession>
<dbReference type="PANTHER" id="PTHR22997">
    <property type="entry name" value="PIH1 DOMAIN-CONTAINING PROTEIN 1"/>
    <property type="match status" value="1"/>
</dbReference>
<feature type="compositionally biased region" description="Polar residues" evidence="2">
    <location>
        <begin position="328"/>
        <end position="338"/>
    </location>
</feature>
<feature type="region of interest" description="Disordered" evidence="2">
    <location>
        <begin position="213"/>
        <end position="338"/>
    </location>
</feature>
<feature type="region of interest" description="Disordered" evidence="2">
    <location>
        <begin position="42"/>
        <end position="66"/>
    </location>
</feature>
<dbReference type="InterPro" id="IPR012981">
    <property type="entry name" value="PIH1_N"/>
</dbReference>
<comment type="caution">
    <text evidence="4">The sequence shown here is derived from an EMBL/GenBank/DDBJ whole genome shotgun (WGS) entry which is preliminary data.</text>
</comment>
<evidence type="ECO:0000313" key="4">
    <source>
        <dbReference type="EMBL" id="CAK0783248.1"/>
    </source>
</evidence>
<evidence type="ECO:0000259" key="3">
    <source>
        <dbReference type="Pfam" id="PF08190"/>
    </source>
</evidence>
<dbReference type="GO" id="GO:0005737">
    <property type="term" value="C:cytoplasm"/>
    <property type="evidence" value="ECO:0007669"/>
    <property type="project" value="TreeGrafter"/>
</dbReference>
<feature type="domain" description="PIH1 N-terminal" evidence="3">
    <location>
        <begin position="62"/>
        <end position="207"/>
    </location>
</feature>
<proteinExistence type="inferred from homology"/>
<comment type="similarity">
    <text evidence="1">Belongs to the PIH1 family.</text>
</comment>
<protein>
    <recommendedName>
        <fullName evidence="3">PIH1 N-terminal domain-containing protein</fullName>
    </recommendedName>
</protein>
<dbReference type="AlphaFoldDB" id="A0AAV1I7V8"/>
<evidence type="ECO:0000313" key="5">
    <source>
        <dbReference type="Proteomes" id="UP001314263"/>
    </source>
</evidence>
<feature type="compositionally biased region" description="Low complexity" evidence="2">
    <location>
        <begin position="293"/>
        <end position="310"/>
    </location>
</feature>
<keyword evidence="5" id="KW-1185">Reference proteome</keyword>
<evidence type="ECO:0000256" key="2">
    <source>
        <dbReference type="SAM" id="MobiDB-lite"/>
    </source>
</evidence>
<evidence type="ECO:0000256" key="1">
    <source>
        <dbReference type="ARBA" id="ARBA00008511"/>
    </source>
</evidence>
<organism evidence="4 5">
    <name type="scientific">Coccomyxa viridis</name>
    <dbReference type="NCBI Taxonomy" id="1274662"/>
    <lineage>
        <taxon>Eukaryota</taxon>
        <taxon>Viridiplantae</taxon>
        <taxon>Chlorophyta</taxon>
        <taxon>core chlorophytes</taxon>
        <taxon>Trebouxiophyceae</taxon>
        <taxon>Trebouxiophyceae incertae sedis</taxon>
        <taxon>Coccomyxaceae</taxon>
        <taxon>Coccomyxa</taxon>
    </lineage>
</organism>
<dbReference type="Proteomes" id="UP001314263">
    <property type="component" value="Unassembled WGS sequence"/>
</dbReference>